<evidence type="ECO:0000313" key="6">
    <source>
        <dbReference type="EMBL" id="RWS00856.1"/>
    </source>
</evidence>
<feature type="binding site" description="axial binding residue" evidence="5">
    <location>
        <position position="159"/>
    </location>
    <ligand>
        <name>heme</name>
        <dbReference type="ChEBI" id="CHEBI:30413"/>
    </ligand>
    <ligandPart>
        <name>Fe</name>
        <dbReference type="ChEBI" id="CHEBI:18248"/>
    </ligandPart>
</feature>
<sequence>MAAGTDSTANTMYFACYMLAKHPHIQTMIKQELEEVLGNETLPSLEHRHRLTYTEAFLREVDRFLALAPITIVRVNSDEVTIKGFKIPKGSNFFANTHNCLRDPKYFKNPNEFDPNNFIGPNGQLIFIKSYTPFGVGEFFMKKIDKIIVRFQTLGLHRCPGELLAKNEIYLFLVALVHNFSLTLVSDENEGRKELKGLIRVLHPYKVRVARRSKENYNNKFEN</sequence>
<reference evidence="6 7" key="1">
    <citation type="journal article" date="2018" name="Gigascience">
        <title>Genomes of trombidid mites reveal novel predicted allergens and laterally-transferred genes associated with secondary metabolism.</title>
        <authorList>
            <person name="Dong X."/>
            <person name="Chaisiri K."/>
            <person name="Xia D."/>
            <person name="Armstrong S.D."/>
            <person name="Fang Y."/>
            <person name="Donnelly M.J."/>
            <person name="Kadowaki T."/>
            <person name="McGarry J.W."/>
            <person name="Darby A.C."/>
            <person name="Makepeace B.L."/>
        </authorList>
    </citation>
    <scope>NUCLEOTIDE SEQUENCE [LARGE SCALE GENOMIC DNA]</scope>
    <source>
        <strain evidence="6">UoL-WK</strain>
    </source>
</reference>
<dbReference type="GO" id="GO:0005506">
    <property type="term" value="F:iron ion binding"/>
    <property type="evidence" value="ECO:0007669"/>
    <property type="project" value="InterPro"/>
</dbReference>
<keyword evidence="5" id="KW-0349">Heme</keyword>
<dbReference type="InterPro" id="IPR050182">
    <property type="entry name" value="Cytochrome_P450_fam2"/>
</dbReference>
<dbReference type="OrthoDB" id="6491376at2759"/>
<gene>
    <name evidence="6" type="ORF">B4U79_03642</name>
</gene>
<proteinExistence type="inferred from homology"/>
<dbReference type="InterPro" id="IPR001128">
    <property type="entry name" value="Cyt_P450"/>
</dbReference>
<dbReference type="GO" id="GO:0005737">
    <property type="term" value="C:cytoplasm"/>
    <property type="evidence" value="ECO:0007669"/>
    <property type="project" value="TreeGrafter"/>
</dbReference>
<comment type="cofactor">
    <cofactor evidence="5">
        <name>heme</name>
        <dbReference type="ChEBI" id="CHEBI:30413"/>
    </cofactor>
</comment>
<dbReference type="GO" id="GO:0006082">
    <property type="term" value="P:organic acid metabolic process"/>
    <property type="evidence" value="ECO:0007669"/>
    <property type="project" value="TreeGrafter"/>
</dbReference>
<dbReference type="SUPFAM" id="SSF48264">
    <property type="entry name" value="Cytochrome P450"/>
    <property type="match status" value="1"/>
</dbReference>
<accession>A0A3S3NJX6</accession>
<dbReference type="PRINTS" id="PR00463">
    <property type="entry name" value="EP450I"/>
</dbReference>
<dbReference type="EMBL" id="NCKU01010352">
    <property type="protein sequence ID" value="RWS00856.1"/>
    <property type="molecule type" value="Genomic_DNA"/>
</dbReference>
<dbReference type="Gene3D" id="1.10.630.10">
    <property type="entry name" value="Cytochrome P450"/>
    <property type="match status" value="1"/>
</dbReference>
<dbReference type="STRING" id="1965070.A0A3S3NJX6"/>
<protein>
    <submittedName>
        <fullName evidence="6">Cytochrome P450 2C42-like protein</fullName>
    </submittedName>
</protein>
<evidence type="ECO:0000256" key="4">
    <source>
        <dbReference type="ARBA" id="ARBA00023033"/>
    </source>
</evidence>
<dbReference type="PRINTS" id="PR00385">
    <property type="entry name" value="P450"/>
</dbReference>
<keyword evidence="2 5" id="KW-0479">Metal-binding</keyword>
<keyword evidence="7" id="KW-1185">Reference proteome</keyword>
<dbReference type="GO" id="GO:0008395">
    <property type="term" value="F:steroid hydroxylase activity"/>
    <property type="evidence" value="ECO:0007669"/>
    <property type="project" value="TreeGrafter"/>
</dbReference>
<dbReference type="AlphaFoldDB" id="A0A3S3NJX6"/>
<dbReference type="GO" id="GO:0006805">
    <property type="term" value="P:xenobiotic metabolic process"/>
    <property type="evidence" value="ECO:0007669"/>
    <property type="project" value="TreeGrafter"/>
</dbReference>
<dbReference type="PANTHER" id="PTHR24300:SF397">
    <property type="entry name" value="CYTOCHROME P450 2U1"/>
    <property type="match status" value="1"/>
</dbReference>
<comment type="similarity">
    <text evidence="1">Belongs to the cytochrome P450 family.</text>
</comment>
<evidence type="ECO:0000256" key="3">
    <source>
        <dbReference type="ARBA" id="ARBA00023004"/>
    </source>
</evidence>
<evidence type="ECO:0000256" key="1">
    <source>
        <dbReference type="ARBA" id="ARBA00010617"/>
    </source>
</evidence>
<dbReference type="Pfam" id="PF00067">
    <property type="entry name" value="p450"/>
    <property type="match status" value="1"/>
</dbReference>
<dbReference type="InterPro" id="IPR036396">
    <property type="entry name" value="Cyt_P450_sf"/>
</dbReference>
<evidence type="ECO:0000256" key="2">
    <source>
        <dbReference type="ARBA" id="ARBA00022723"/>
    </source>
</evidence>
<dbReference type="PANTHER" id="PTHR24300">
    <property type="entry name" value="CYTOCHROME P450 508A4-RELATED"/>
    <property type="match status" value="1"/>
</dbReference>
<dbReference type="Proteomes" id="UP000285301">
    <property type="component" value="Unassembled WGS sequence"/>
</dbReference>
<keyword evidence="3 5" id="KW-0408">Iron</keyword>
<keyword evidence="4" id="KW-0503">Monooxygenase</keyword>
<evidence type="ECO:0000313" key="7">
    <source>
        <dbReference type="Proteomes" id="UP000285301"/>
    </source>
</evidence>
<dbReference type="GO" id="GO:0016712">
    <property type="term" value="F:oxidoreductase activity, acting on paired donors, with incorporation or reduction of molecular oxygen, reduced flavin or flavoprotein as one donor, and incorporation of one atom of oxygen"/>
    <property type="evidence" value="ECO:0007669"/>
    <property type="project" value="TreeGrafter"/>
</dbReference>
<dbReference type="InterPro" id="IPR002401">
    <property type="entry name" value="Cyt_P450_E_grp-I"/>
</dbReference>
<organism evidence="6 7">
    <name type="scientific">Dinothrombium tinctorium</name>
    <dbReference type="NCBI Taxonomy" id="1965070"/>
    <lineage>
        <taxon>Eukaryota</taxon>
        <taxon>Metazoa</taxon>
        <taxon>Ecdysozoa</taxon>
        <taxon>Arthropoda</taxon>
        <taxon>Chelicerata</taxon>
        <taxon>Arachnida</taxon>
        <taxon>Acari</taxon>
        <taxon>Acariformes</taxon>
        <taxon>Trombidiformes</taxon>
        <taxon>Prostigmata</taxon>
        <taxon>Anystina</taxon>
        <taxon>Parasitengona</taxon>
        <taxon>Trombidioidea</taxon>
        <taxon>Trombidiidae</taxon>
        <taxon>Dinothrombium</taxon>
    </lineage>
</organism>
<dbReference type="GO" id="GO:0020037">
    <property type="term" value="F:heme binding"/>
    <property type="evidence" value="ECO:0007669"/>
    <property type="project" value="InterPro"/>
</dbReference>
<comment type="caution">
    <text evidence="6">The sequence shown here is derived from an EMBL/GenBank/DDBJ whole genome shotgun (WGS) entry which is preliminary data.</text>
</comment>
<name>A0A3S3NJX6_9ACAR</name>
<keyword evidence="4" id="KW-0560">Oxidoreductase</keyword>
<evidence type="ECO:0000256" key="5">
    <source>
        <dbReference type="PIRSR" id="PIRSR602401-1"/>
    </source>
</evidence>